<dbReference type="Pfam" id="PF00072">
    <property type="entry name" value="Response_reg"/>
    <property type="match status" value="1"/>
</dbReference>
<dbReference type="InterPro" id="IPR011006">
    <property type="entry name" value="CheY-like_superfamily"/>
</dbReference>
<dbReference type="AlphaFoldDB" id="A0A1F7U5V3"/>
<evidence type="ECO:0000313" key="5">
    <source>
        <dbReference type="Proteomes" id="UP000176303"/>
    </source>
</evidence>
<dbReference type="InterPro" id="IPR050595">
    <property type="entry name" value="Bact_response_regulator"/>
</dbReference>
<feature type="modified residue" description="4-aspartylphosphate" evidence="2">
    <location>
        <position position="53"/>
    </location>
</feature>
<dbReference type="Proteomes" id="UP000176303">
    <property type="component" value="Unassembled WGS sequence"/>
</dbReference>
<dbReference type="CDD" id="cd00156">
    <property type="entry name" value="REC"/>
    <property type="match status" value="1"/>
</dbReference>
<dbReference type="SUPFAM" id="SSF52172">
    <property type="entry name" value="CheY-like"/>
    <property type="match status" value="1"/>
</dbReference>
<accession>A0A1F7U5V3</accession>
<reference evidence="4 5" key="1">
    <citation type="journal article" date="2016" name="Nat. Commun.">
        <title>Thousands of microbial genomes shed light on interconnected biogeochemical processes in an aquifer system.</title>
        <authorList>
            <person name="Anantharaman K."/>
            <person name="Brown C.T."/>
            <person name="Hug L.A."/>
            <person name="Sharon I."/>
            <person name="Castelle C.J."/>
            <person name="Probst A.J."/>
            <person name="Thomas B.C."/>
            <person name="Singh A."/>
            <person name="Wilkins M.J."/>
            <person name="Karaoz U."/>
            <person name="Brodie E.L."/>
            <person name="Williams K.H."/>
            <person name="Hubbard S.S."/>
            <person name="Banfield J.F."/>
        </authorList>
    </citation>
    <scope>NUCLEOTIDE SEQUENCE [LARGE SCALE GENOMIC DNA]</scope>
</reference>
<evidence type="ECO:0000256" key="2">
    <source>
        <dbReference type="PROSITE-ProRule" id="PRU00169"/>
    </source>
</evidence>
<dbReference type="EMBL" id="MGDZ01000024">
    <property type="protein sequence ID" value="OGL73666.1"/>
    <property type="molecule type" value="Genomic_DNA"/>
</dbReference>
<dbReference type="Gene3D" id="3.40.50.2300">
    <property type="match status" value="1"/>
</dbReference>
<dbReference type="PANTHER" id="PTHR44591:SF3">
    <property type="entry name" value="RESPONSE REGULATORY DOMAIN-CONTAINING PROTEIN"/>
    <property type="match status" value="1"/>
</dbReference>
<dbReference type="PROSITE" id="PS50110">
    <property type="entry name" value="RESPONSE_REGULATORY"/>
    <property type="match status" value="1"/>
</dbReference>
<sequence>MAKRILIIEDDKIMARTLRAELSNEGLEVELAFDGEAGYQMILEQKPDLILLDLLLPRLFGFELLERLRKHKDRSLAALPVVVITNYPEDEYYRKAEALGVKDFVVKSQTSLAEVVALAKKYL</sequence>
<proteinExistence type="predicted"/>
<evidence type="ECO:0000259" key="3">
    <source>
        <dbReference type="PROSITE" id="PS50110"/>
    </source>
</evidence>
<name>A0A1F7U5V3_9BACT</name>
<dbReference type="STRING" id="1802391.A3D72_01940"/>
<dbReference type="SMART" id="SM00448">
    <property type="entry name" value="REC"/>
    <property type="match status" value="1"/>
</dbReference>
<gene>
    <name evidence="4" type="ORF">A3D72_01940</name>
</gene>
<dbReference type="PANTHER" id="PTHR44591">
    <property type="entry name" value="STRESS RESPONSE REGULATOR PROTEIN 1"/>
    <property type="match status" value="1"/>
</dbReference>
<comment type="caution">
    <text evidence="4">The sequence shown here is derived from an EMBL/GenBank/DDBJ whole genome shotgun (WGS) entry which is preliminary data.</text>
</comment>
<evidence type="ECO:0000313" key="4">
    <source>
        <dbReference type="EMBL" id="OGL73666.1"/>
    </source>
</evidence>
<protein>
    <recommendedName>
        <fullName evidence="3">Response regulatory domain-containing protein</fullName>
    </recommendedName>
</protein>
<organism evidence="4 5">
    <name type="scientific">Candidatus Uhrbacteria bacterium RIFCSPHIGHO2_02_FULL_57_19</name>
    <dbReference type="NCBI Taxonomy" id="1802391"/>
    <lineage>
        <taxon>Bacteria</taxon>
        <taxon>Candidatus Uhriibacteriota</taxon>
    </lineage>
</organism>
<feature type="domain" description="Response regulatory" evidence="3">
    <location>
        <begin position="4"/>
        <end position="122"/>
    </location>
</feature>
<dbReference type="InterPro" id="IPR001789">
    <property type="entry name" value="Sig_transdc_resp-reg_receiver"/>
</dbReference>
<dbReference type="GO" id="GO:0000160">
    <property type="term" value="P:phosphorelay signal transduction system"/>
    <property type="evidence" value="ECO:0007669"/>
    <property type="project" value="InterPro"/>
</dbReference>
<evidence type="ECO:0000256" key="1">
    <source>
        <dbReference type="ARBA" id="ARBA00022553"/>
    </source>
</evidence>
<keyword evidence="1 2" id="KW-0597">Phosphoprotein</keyword>